<evidence type="ECO:0000313" key="1">
    <source>
        <dbReference type="EMBL" id="MDX6851585.1"/>
    </source>
</evidence>
<proteinExistence type="predicted"/>
<accession>A0ABU4S3I2</accession>
<dbReference type="InterPro" id="IPR011659">
    <property type="entry name" value="WD40"/>
</dbReference>
<comment type="caution">
    <text evidence="1">The sequence shown here is derived from an EMBL/GenBank/DDBJ whole genome shotgun (WGS) entry which is preliminary data.</text>
</comment>
<reference evidence="1 2" key="1">
    <citation type="submission" date="2023-11" db="EMBL/GenBank/DDBJ databases">
        <title>Gilvimarinus fulvus sp. nov., isolated from the surface of Kelp.</title>
        <authorList>
            <person name="Sun Y.Y."/>
            <person name="Gong Y."/>
            <person name="Du Z.J."/>
        </authorList>
    </citation>
    <scope>NUCLEOTIDE SEQUENCE [LARGE SCALE GENOMIC DNA]</scope>
    <source>
        <strain evidence="1 2">SDUM040013</strain>
    </source>
</reference>
<sequence>MSSKWVSPFLDANLGGFISPDGNIMHDGNQYRERIDDDWSELKSLGSVFDKISIMSLTVSKNGTYVFDERDKVGTLRYSRIVDGEREAPRPFSKEINTGKWTAHPFIALDESYIIWDSERRGGFGGVDLYISFREKDGSWGAAINLGDKINTSGADSGAKVTPDGKYLFFNRQVSAKDYNVYWVDAQIIETLRPNI</sequence>
<gene>
    <name evidence="1" type="ORF">SCD92_19640</name>
</gene>
<dbReference type="Pfam" id="PF07676">
    <property type="entry name" value="PD40"/>
    <property type="match status" value="1"/>
</dbReference>
<organism evidence="1 2">
    <name type="scientific">Gilvimarinus gilvus</name>
    <dbReference type="NCBI Taxonomy" id="3058038"/>
    <lineage>
        <taxon>Bacteria</taxon>
        <taxon>Pseudomonadati</taxon>
        <taxon>Pseudomonadota</taxon>
        <taxon>Gammaproteobacteria</taxon>
        <taxon>Cellvibrionales</taxon>
        <taxon>Cellvibrionaceae</taxon>
        <taxon>Gilvimarinus</taxon>
    </lineage>
</organism>
<evidence type="ECO:0000313" key="2">
    <source>
        <dbReference type="Proteomes" id="UP001273505"/>
    </source>
</evidence>
<name>A0ABU4S3I2_9GAMM</name>
<protein>
    <submittedName>
        <fullName evidence="1">Uncharacterized protein</fullName>
    </submittedName>
</protein>
<dbReference type="RefSeq" id="WP_302723098.1">
    <property type="nucleotide sequence ID" value="NZ_JAULRU010000579.1"/>
</dbReference>
<dbReference type="Proteomes" id="UP001273505">
    <property type="component" value="Unassembled WGS sequence"/>
</dbReference>
<keyword evidence="2" id="KW-1185">Reference proteome</keyword>
<dbReference type="SUPFAM" id="SSF82171">
    <property type="entry name" value="DPP6 N-terminal domain-like"/>
    <property type="match status" value="1"/>
</dbReference>
<dbReference type="EMBL" id="JAXAFO010000091">
    <property type="protein sequence ID" value="MDX6851585.1"/>
    <property type="molecule type" value="Genomic_DNA"/>
</dbReference>